<proteinExistence type="predicted"/>
<organism evidence="1 2">
    <name type="scientific">Galbitalea soli</name>
    <dbReference type="NCBI Taxonomy" id="1268042"/>
    <lineage>
        <taxon>Bacteria</taxon>
        <taxon>Bacillati</taxon>
        <taxon>Actinomycetota</taxon>
        <taxon>Actinomycetes</taxon>
        <taxon>Micrococcales</taxon>
        <taxon>Microbacteriaceae</taxon>
        <taxon>Galbitalea</taxon>
    </lineage>
</organism>
<protein>
    <submittedName>
        <fullName evidence="1">Uncharacterized protein</fullName>
    </submittedName>
</protein>
<gene>
    <name evidence="1" type="ORF">G3T37_04605</name>
</gene>
<evidence type="ECO:0000313" key="1">
    <source>
        <dbReference type="EMBL" id="NEM90630.1"/>
    </source>
</evidence>
<dbReference type="AlphaFoldDB" id="A0A7C9PM16"/>
<accession>A0A7C9PM16</accession>
<reference evidence="1 2" key="1">
    <citation type="journal article" date="2014" name="Int. J. Syst. Evol. Microbiol.">
        <title>Description of Galbitalea soli gen. nov., sp. nov., and Frondihabitans sucicola sp. nov.</title>
        <authorList>
            <person name="Kim S.J."/>
            <person name="Lim J.M."/>
            <person name="Ahn J.H."/>
            <person name="Weon H.Y."/>
            <person name="Hamada M."/>
            <person name="Suzuki K."/>
            <person name="Ahn T.Y."/>
            <person name="Kwon S.W."/>
        </authorList>
    </citation>
    <scope>NUCLEOTIDE SEQUENCE [LARGE SCALE GENOMIC DNA]</scope>
    <source>
        <strain evidence="1 2">NBRC 108727</strain>
    </source>
</reference>
<dbReference type="RefSeq" id="WP_163472261.1">
    <property type="nucleotide sequence ID" value="NZ_JAAGWZ010000001.1"/>
</dbReference>
<sequence>MTTSDPSDRARRVNAGRDALAEIRAAEAARMLGLLVSSELPARAGEWLAAGVDTPNVRALAGASAEVTAGVRAALLAEIAGDTHQAPATLAEARAIHAETVIARMTAHPGAGIMEFSNSVTDDLSRRLRTLAARVFRR</sequence>
<evidence type="ECO:0000313" key="2">
    <source>
        <dbReference type="Proteomes" id="UP000479756"/>
    </source>
</evidence>
<comment type="caution">
    <text evidence="1">The sequence shown here is derived from an EMBL/GenBank/DDBJ whole genome shotgun (WGS) entry which is preliminary data.</text>
</comment>
<dbReference type="EMBL" id="JAAGWZ010000001">
    <property type="protein sequence ID" value="NEM90630.1"/>
    <property type="molecule type" value="Genomic_DNA"/>
</dbReference>
<name>A0A7C9PM16_9MICO</name>
<keyword evidence="2" id="KW-1185">Reference proteome</keyword>
<dbReference type="Proteomes" id="UP000479756">
    <property type="component" value="Unassembled WGS sequence"/>
</dbReference>